<keyword evidence="1" id="KW-1133">Transmembrane helix</keyword>
<protein>
    <submittedName>
        <fullName evidence="2">Uncharacterized protein</fullName>
    </submittedName>
</protein>
<keyword evidence="1" id="KW-0472">Membrane</keyword>
<accession>A0A8S5SG84</accession>
<name>A0A8S5SG84_9CAUD</name>
<reference evidence="2" key="1">
    <citation type="journal article" date="2021" name="Proc. Natl. Acad. Sci. U.S.A.">
        <title>A Catalog of Tens of Thousands of Viruses from Human Metagenomes Reveals Hidden Associations with Chronic Diseases.</title>
        <authorList>
            <person name="Tisza M.J."/>
            <person name="Buck C.B."/>
        </authorList>
    </citation>
    <scope>NUCLEOTIDE SEQUENCE</scope>
    <source>
        <strain evidence="2">CtxvK3</strain>
    </source>
</reference>
<evidence type="ECO:0000256" key="1">
    <source>
        <dbReference type="SAM" id="Phobius"/>
    </source>
</evidence>
<proteinExistence type="predicted"/>
<feature type="transmembrane region" description="Helical" evidence="1">
    <location>
        <begin position="6"/>
        <end position="30"/>
    </location>
</feature>
<dbReference type="EMBL" id="BK032591">
    <property type="protein sequence ID" value="DAF50033.1"/>
    <property type="molecule type" value="Genomic_DNA"/>
</dbReference>
<evidence type="ECO:0000313" key="2">
    <source>
        <dbReference type="EMBL" id="DAF50033.1"/>
    </source>
</evidence>
<sequence length="47" mass="5531">MIHQLWSFLYSIISLQNLLALNTLQLLLLVDKVVQTEFQFHNKSSLE</sequence>
<organism evidence="2">
    <name type="scientific">Siphoviridae sp. ctxvK3</name>
    <dbReference type="NCBI Taxonomy" id="2827975"/>
    <lineage>
        <taxon>Viruses</taxon>
        <taxon>Duplodnaviria</taxon>
        <taxon>Heunggongvirae</taxon>
        <taxon>Uroviricota</taxon>
        <taxon>Caudoviricetes</taxon>
    </lineage>
</organism>
<keyword evidence="1" id="KW-0812">Transmembrane</keyword>